<organism evidence="1 2">
    <name type="scientific">Nostoc linckia FACHB-391</name>
    <dbReference type="NCBI Taxonomy" id="2692906"/>
    <lineage>
        <taxon>Bacteria</taxon>
        <taxon>Bacillati</taxon>
        <taxon>Cyanobacteriota</taxon>
        <taxon>Cyanophyceae</taxon>
        <taxon>Nostocales</taxon>
        <taxon>Nostocaceae</taxon>
        <taxon>Nostoc</taxon>
    </lineage>
</organism>
<reference evidence="1 2" key="1">
    <citation type="journal article" date="2020" name="ISME J.">
        <title>Comparative genomics reveals insights into cyanobacterial evolution and habitat adaptation.</title>
        <authorList>
            <person name="Chen M.Y."/>
            <person name="Teng W.K."/>
            <person name="Zhao L."/>
            <person name="Hu C.X."/>
            <person name="Zhou Y.K."/>
            <person name="Han B.P."/>
            <person name="Song L.R."/>
            <person name="Shu W.S."/>
        </authorList>
    </citation>
    <scope>NUCLEOTIDE SEQUENCE [LARGE SCALE GENOMIC DNA]</scope>
    <source>
        <strain evidence="1 2">FACHB-391</strain>
    </source>
</reference>
<keyword evidence="2" id="KW-1185">Reference proteome</keyword>
<protein>
    <recommendedName>
        <fullName evidence="3">Transposase</fullName>
    </recommendedName>
</protein>
<dbReference type="RefSeq" id="WP_190900385.1">
    <property type="nucleotide sequence ID" value="NZ_JACJTE010000074.1"/>
</dbReference>
<proteinExistence type="predicted"/>
<evidence type="ECO:0008006" key="3">
    <source>
        <dbReference type="Google" id="ProtNLM"/>
    </source>
</evidence>
<gene>
    <name evidence="1" type="ORF">H6G95_32575</name>
</gene>
<evidence type="ECO:0000313" key="1">
    <source>
        <dbReference type="EMBL" id="MBD2565230.1"/>
    </source>
</evidence>
<dbReference type="Proteomes" id="UP000604661">
    <property type="component" value="Unassembled WGS sequence"/>
</dbReference>
<evidence type="ECO:0000313" key="2">
    <source>
        <dbReference type="Proteomes" id="UP000604661"/>
    </source>
</evidence>
<accession>A0ABR8F5Z5</accession>
<sequence length="62" mass="6876">MRFLKAFLASACGWRSLLEEMGNTLGKSGERRGVMLEFENLNMTNLLFAGVYKFSSSPVGVL</sequence>
<name>A0ABR8F5Z5_NOSLI</name>
<dbReference type="EMBL" id="JACJTE010000074">
    <property type="protein sequence ID" value="MBD2565230.1"/>
    <property type="molecule type" value="Genomic_DNA"/>
</dbReference>
<comment type="caution">
    <text evidence="1">The sequence shown here is derived from an EMBL/GenBank/DDBJ whole genome shotgun (WGS) entry which is preliminary data.</text>
</comment>